<name>A0A2T7SWC0_9ACTN</name>
<accession>A0A2T7SWC0</accession>
<evidence type="ECO:0000313" key="2">
    <source>
        <dbReference type="Proteomes" id="UP000245992"/>
    </source>
</evidence>
<organism evidence="1 2">
    <name type="scientific">Streptomyces scopuliridis RB72</name>
    <dbReference type="NCBI Taxonomy" id="1440053"/>
    <lineage>
        <taxon>Bacteria</taxon>
        <taxon>Bacillati</taxon>
        <taxon>Actinomycetota</taxon>
        <taxon>Actinomycetes</taxon>
        <taxon>Kitasatosporales</taxon>
        <taxon>Streptomycetaceae</taxon>
        <taxon>Streptomyces</taxon>
    </lineage>
</organism>
<dbReference type="Proteomes" id="UP000245992">
    <property type="component" value="Unassembled WGS sequence"/>
</dbReference>
<protein>
    <submittedName>
        <fullName evidence="1">Uncharacterized protein</fullName>
    </submittedName>
</protein>
<keyword evidence="2" id="KW-1185">Reference proteome</keyword>
<comment type="caution">
    <text evidence="1">The sequence shown here is derived from an EMBL/GenBank/DDBJ whole genome shotgun (WGS) entry which is preliminary data.</text>
</comment>
<dbReference type="EMBL" id="AZSP01000279">
    <property type="protein sequence ID" value="PVE07165.1"/>
    <property type="molecule type" value="Genomic_DNA"/>
</dbReference>
<proteinExistence type="predicted"/>
<reference evidence="1 2" key="1">
    <citation type="submission" date="2013-12" db="EMBL/GenBank/DDBJ databases">
        <title>Annotated genome of Streptomyces scopuliridis.</title>
        <authorList>
            <person name="Olson J.B."/>
        </authorList>
    </citation>
    <scope>NUCLEOTIDE SEQUENCE [LARGE SCALE GENOMIC DNA]</scope>
    <source>
        <strain evidence="1 2">RB72</strain>
    </source>
</reference>
<evidence type="ECO:0000313" key="1">
    <source>
        <dbReference type="EMBL" id="PVE07165.1"/>
    </source>
</evidence>
<sequence length="49" mass="5381">MPRIADANHMRATDLADDGQSHLFAVPEVASPYLLDLRWMNGEGRLAGT</sequence>
<dbReference type="AlphaFoldDB" id="A0A2T7SWC0"/>
<gene>
    <name evidence="1" type="ORF">Y717_24340</name>
</gene>